<feature type="transmembrane region" description="Helical" evidence="1">
    <location>
        <begin position="14"/>
        <end position="35"/>
    </location>
</feature>
<organism evidence="2 3">
    <name type="scientific">Cryptococcus amylolentus CBS 6039</name>
    <dbReference type="NCBI Taxonomy" id="1295533"/>
    <lineage>
        <taxon>Eukaryota</taxon>
        <taxon>Fungi</taxon>
        <taxon>Dikarya</taxon>
        <taxon>Basidiomycota</taxon>
        <taxon>Agaricomycotina</taxon>
        <taxon>Tremellomycetes</taxon>
        <taxon>Tremellales</taxon>
        <taxon>Cryptococcaceae</taxon>
        <taxon>Cryptococcus</taxon>
    </lineage>
</organism>
<evidence type="ECO:0000256" key="1">
    <source>
        <dbReference type="SAM" id="Phobius"/>
    </source>
</evidence>
<sequence>MHPLEIPWVLSPPIILHTLSIPAIGVACFHSLNVWRAVSVLSARDASPHRVSSSRPATETAYQKWRAQPLRAKGKTVLAFASVLAIWVLICFTVIHLFPKIKSQPMMDTIVSVGLILSCAPSIYVLIGVIKPLPMHVRYTCKSPNGPTYLLVSPMGDPEAGARQQILRAGLSLAAAIGIVILAAGGFTAHLPFLVAIMTCWSVVAKPHFPRMSIRANILQPLKLVVFVCVFNGGVRVIANHYAPSGDSQEVPPPDNTAISDWVLYLGLTISSIGPMIMPGIMTAMTFRFEYSQATEEVDRPAQISGEAPVRVPSDYPSFSCPITITSLASLFLSLALMDITLAQYAGDAVIVAVTPIPFILTVPVVSLCTALAAAQQGKLGLWWRYNECWIPQKKSDVEQVPKSHGEIEQQALLSLNNSDEPKSWAQEYEYS</sequence>
<feature type="transmembrane region" description="Helical" evidence="1">
    <location>
        <begin position="350"/>
        <end position="375"/>
    </location>
</feature>
<feature type="transmembrane region" description="Helical" evidence="1">
    <location>
        <begin position="110"/>
        <end position="130"/>
    </location>
</feature>
<evidence type="ECO:0000313" key="3">
    <source>
        <dbReference type="Proteomes" id="UP000094065"/>
    </source>
</evidence>
<dbReference type="AlphaFoldDB" id="A0A1E3I3Y8"/>
<comment type="caution">
    <text evidence="2">The sequence shown here is derived from an EMBL/GenBank/DDBJ whole genome shotgun (WGS) entry which is preliminary data.</text>
</comment>
<keyword evidence="3" id="KW-1185">Reference proteome</keyword>
<keyword evidence="1" id="KW-0472">Membrane</keyword>
<accession>A0A1E3I3Y8</accession>
<evidence type="ECO:0000313" key="2">
    <source>
        <dbReference type="EMBL" id="ODN83373.1"/>
    </source>
</evidence>
<feature type="transmembrane region" description="Helical" evidence="1">
    <location>
        <begin position="166"/>
        <end position="185"/>
    </location>
</feature>
<protein>
    <submittedName>
        <fullName evidence="2">Uncharacterized protein</fullName>
    </submittedName>
</protein>
<keyword evidence="1" id="KW-1133">Transmembrane helix</keyword>
<keyword evidence="1" id="KW-0812">Transmembrane</keyword>
<feature type="transmembrane region" description="Helical" evidence="1">
    <location>
        <begin position="76"/>
        <end position="98"/>
    </location>
</feature>
<feature type="transmembrane region" description="Helical" evidence="1">
    <location>
        <begin position="262"/>
        <end position="282"/>
    </location>
</feature>
<proteinExistence type="predicted"/>
<reference evidence="2 3" key="1">
    <citation type="submission" date="2016-06" db="EMBL/GenBank/DDBJ databases">
        <title>Evolution of pathogenesis and genome organization in the Tremellales.</title>
        <authorList>
            <person name="Cuomo C."/>
            <person name="Litvintseva A."/>
            <person name="Heitman J."/>
            <person name="Chen Y."/>
            <person name="Sun S."/>
            <person name="Springer D."/>
            <person name="Dromer F."/>
            <person name="Young S."/>
            <person name="Zeng Q."/>
            <person name="Chapman S."/>
            <person name="Gujja S."/>
            <person name="Saif S."/>
            <person name="Birren B."/>
        </authorList>
    </citation>
    <scope>NUCLEOTIDE SEQUENCE [LARGE SCALE GENOMIC DNA]</scope>
    <source>
        <strain evidence="2 3">CBS 6039</strain>
    </source>
</reference>
<dbReference type="OrthoDB" id="2562958at2759"/>
<dbReference type="EMBL" id="AWGJ01000002">
    <property type="protein sequence ID" value="ODN83373.1"/>
    <property type="molecule type" value="Genomic_DNA"/>
</dbReference>
<name>A0A1E3I3Y8_9TREE</name>
<dbReference type="RefSeq" id="XP_018997373.1">
    <property type="nucleotide sequence ID" value="XM_019134946.1"/>
</dbReference>
<feature type="transmembrane region" description="Helical" evidence="1">
    <location>
        <begin position="319"/>
        <end position="338"/>
    </location>
</feature>
<dbReference type="Proteomes" id="UP000094065">
    <property type="component" value="Unassembled WGS sequence"/>
</dbReference>
<dbReference type="GeneID" id="30152833"/>
<gene>
    <name evidence="2" type="ORF">L202_01524</name>
</gene>